<reference evidence="2" key="1">
    <citation type="submission" date="2017-01" db="EMBL/GenBank/DDBJ databases">
        <title>High-throughput sequencing uncovers low homogeneity in the biogeography of single-stranded DNA viruses.</title>
        <authorList>
            <person name="Pearson V.M."/>
            <person name="Rokyta D.R."/>
        </authorList>
    </citation>
    <scope>NUCLEOTIDE SEQUENCE</scope>
</reference>
<sequence>MVKRYARRAKKVYKRFKRRMRRSYRKRSKGYGFRAFRRGAHSLRPAKRYGGLFPKSKYVTLRWTQVYNMPSPTLGPLMQVRIFAANNAWDPDVTGAGYAAKGYQFYAKYYNHAQVVASKMNLRVCQQTGTPMKPVVLMSKLDDDATYFNTADYRTWTTDPYCQYKFLTTSPLGGAKTPYQLTHYFNAKSFFGHREMSSTGSASLARPTEQAFFVVAIESMDLNTIPPPQTIFVSIDYKIRFTERKDEIAWNGVPVTPPAPLASEGEPIPVDPISDGPEADEPVTGDPELVPPGTIS</sequence>
<proteinExistence type="predicted"/>
<gene>
    <name evidence="2" type="primary">Cap</name>
</gene>
<accession>A0A2K9LWD5</accession>
<protein>
    <submittedName>
        <fullName evidence="2">Putative capsid</fullName>
    </submittedName>
</protein>
<organism evidence="2">
    <name type="scientific">uncultured virus</name>
    <dbReference type="NCBI Taxonomy" id="340016"/>
    <lineage>
        <taxon>Viruses</taxon>
        <taxon>environmental samples</taxon>
    </lineage>
</organism>
<dbReference type="EMBL" id="KY487858">
    <property type="protein sequence ID" value="AUM61784.1"/>
    <property type="molecule type" value="Genomic_DNA"/>
</dbReference>
<evidence type="ECO:0000256" key="1">
    <source>
        <dbReference type="SAM" id="MobiDB-lite"/>
    </source>
</evidence>
<name>A0A2K9LWD5_9VIRU</name>
<feature type="region of interest" description="Disordered" evidence="1">
    <location>
        <begin position="252"/>
        <end position="296"/>
    </location>
</feature>
<evidence type="ECO:0000313" key="2">
    <source>
        <dbReference type="EMBL" id="AUM61784.1"/>
    </source>
</evidence>